<evidence type="ECO:0000313" key="3">
    <source>
        <dbReference type="Proteomes" id="UP000622552"/>
    </source>
</evidence>
<protein>
    <recommendedName>
        <fullName evidence="1">DUF6884 domain-containing protein</fullName>
    </recommendedName>
</protein>
<organism evidence="2 3">
    <name type="scientific">Longispora fulva</name>
    <dbReference type="NCBI Taxonomy" id="619741"/>
    <lineage>
        <taxon>Bacteria</taxon>
        <taxon>Bacillati</taxon>
        <taxon>Actinomycetota</taxon>
        <taxon>Actinomycetes</taxon>
        <taxon>Micromonosporales</taxon>
        <taxon>Micromonosporaceae</taxon>
        <taxon>Longispora</taxon>
    </lineage>
</organism>
<proteinExistence type="predicted"/>
<evidence type="ECO:0000259" key="1">
    <source>
        <dbReference type="Pfam" id="PF21818"/>
    </source>
</evidence>
<keyword evidence="3" id="KW-1185">Reference proteome</keyword>
<evidence type="ECO:0000313" key="2">
    <source>
        <dbReference type="EMBL" id="MBG6140449.1"/>
    </source>
</evidence>
<accession>A0A8J7KMG2</accession>
<dbReference type="EMBL" id="JADOUF010000001">
    <property type="protein sequence ID" value="MBG6140449.1"/>
    <property type="molecule type" value="Genomic_DNA"/>
</dbReference>
<comment type="caution">
    <text evidence="2">The sequence shown here is derived from an EMBL/GenBank/DDBJ whole genome shotgun (WGS) entry which is preliminary data.</text>
</comment>
<feature type="domain" description="DUF6884" evidence="1">
    <location>
        <begin position="13"/>
        <end position="113"/>
    </location>
</feature>
<sequence length="153" mass="16666">MTSLGHLAGRRCIVACSAEKTFTTHPVPALDLYQGGAVPPLRARLGGQPALRSRVRILSAEHGLIGADELLLPYDRPLDADRAVQLRPLVREQLAAEESGAPVTEWLVIAEPLYLVLLADLLAHPARPQLHWVHDHAHGWPQAAAVLDGWGWP</sequence>
<dbReference type="Proteomes" id="UP000622552">
    <property type="component" value="Unassembled WGS sequence"/>
</dbReference>
<gene>
    <name evidence="2" type="ORF">IW245_006643</name>
</gene>
<dbReference type="InterPro" id="IPR049251">
    <property type="entry name" value="DUF6884"/>
</dbReference>
<dbReference type="AlphaFoldDB" id="A0A8J7KMG2"/>
<reference evidence="2" key="1">
    <citation type="submission" date="2020-11" db="EMBL/GenBank/DDBJ databases">
        <title>Sequencing the genomes of 1000 actinobacteria strains.</title>
        <authorList>
            <person name="Klenk H.-P."/>
        </authorList>
    </citation>
    <scope>NUCLEOTIDE SEQUENCE</scope>
    <source>
        <strain evidence="2">DSM 45356</strain>
    </source>
</reference>
<dbReference type="Pfam" id="PF21818">
    <property type="entry name" value="DUF6884"/>
    <property type="match status" value="1"/>
</dbReference>
<dbReference type="RefSeq" id="WP_197006987.1">
    <property type="nucleotide sequence ID" value="NZ_BONS01000005.1"/>
</dbReference>
<name>A0A8J7KMG2_9ACTN</name>